<dbReference type="Pfam" id="PF19775">
    <property type="entry name" value="DUF6261"/>
    <property type="match status" value="1"/>
</dbReference>
<dbReference type="AlphaFoldDB" id="A0A2P8CCE4"/>
<reference evidence="2 3" key="1">
    <citation type="submission" date="2018-03" db="EMBL/GenBank/DDBJ databases">
        <title>Genomic Encyclopedia of Archaeal and Bacterial Type Strains, Phase II (KMG-II): from individual species to whole genera.</title>
        <authorList>
            <person name="Goeker M."/>
        </authorList>
    </citation>
    <scope>NUCLEOTIDE SEQUENCE [LARGE SCALE GENOMIC DNA]</scope>
    <source>
        <strain evidence="2 3">DSM 27267</strain>
    </source>
</reference>
<evidence type="ECO:0000313" key="3">
    <source>
        <dbReference type="Proteomes" id="UP000240621"/>
    </source>
</evidence>
<dbReference type="EMBL" id="BLAU01000001">
    <property type="protein sequence ID" value="GET21532.1"/>
    <property type="molecule type" value="Genomic_DNA"/>
</dbReference>
<comment type="caution">
    <text evidence="2">The sequence shown here is derived from an EMBL/GenBank/DDBJ whole genome shotgun (WGS) entry which is preliminary data.</text>
</comment>
<evidence type="ECO:0000313" key="4">
    <source>
        <dbReference type="Proteomes" id="UP000396862"/>
    </source>
</evidence>
<organism evidence="2 3">
    <name type="scientific">Prolixibacter denitrificans</name>
    <dbReference type="NCBI Taxonomy" id="1541063"/>
    <lineage>
        <taxon>Bacteria</taxon>
        <taxon>Pseudomonadati</taxon>
        <taxon>Bacteroidota</taxon>
        <taxon>Bacteroidia</taxon>
        <taxon>Marinilabiliales</taxon>
        <taxon>Prolixibacteraceae</taxon>
        <taxon>Prolixibacter</taxon>
    </lineage>
</organism>
<dbReference type="RefSeq" id="WP_106542254.1">
    <property type="nucleotide sequence ID" value="NZ_BLAU01000001.1"/>
</dbReference>
<evidence type="ECO:0000313" key="2">
    <source>
        <dbReference type="EMBL" id="PSK82646.1"/>
    </source>
</evidence>
<keyword evidence="4" id="KW-1185">Reference proteome</keyword>
<dbReference type="OrthoDB" id="1120038at2"/>
<evidence type="ECO:0000313" key="1">
    <source>
        <dbReference type="EMBL" id="GET21532.1"/>
    </source>
</evidence>
<reference evidence="1 4" key="2">
    <citation type="submission" date="2019-10" db="EMBL/GenBank/DDBJ databases">
        <title>Prolixibacter strains distinguished by the presence of nitrate reductase genes were adept at nitrate-dependent anaerobic corrosion of metallic iron and carbon steel.</title>
        <authorList>
            <person name="Iino T."/>
            <person name="Shono N."/>
            <person name="Ito K."/>
            <person name="Nakamura R."/>
            <person name="Sueoka K."/>
            <person name="Harayama S."/>
            <person name="Ohkuma M."/>
        </authorList>
    </citation>
    <scope>NUCLEOTIDE SEQUENCE [LARGE SCALE GENOMIC DNA]</scope>
    <source>
        <strain evidence="1 4">MIC1-1</strain>
    </source>
</reference>
<proteinExistence type="predicted"/>
<name>A0A2P8CCE4_9BACT</name>
<dbReference type="EMBL" id="PYGC01000005">
    <property type="protein sequence ID" value="PSK82646.1"/>
    <property type="molecule type" value="Genomic_DNA"/>
</dbReference>
<sequence length="239" mass="27247">MERPAFYQLTQDDVYTFTDRFLALQKNATSETLDLSLIISPLDSIFQRYELVLRKERKSQYTAKLAAADEVRDRAYLALRHYLVACSYASLEGYTAAADTLLSIFKRLGWSMHSLGYQNESSRMGNLIAELQTDENAALLNTVQATAWLERMMTAADAFEAMFQQKLTAEAADNTTSAYRLRKVLQQQIEMNLSWMEVQQQFNKSDELATLIEQVNELTANTMTTARANTTRKSSVEEE</sequence>
<dbReference type="Proteomes" id="UP000396862">
    <property type="component" value="Unassembled WGS sequence"/>
</dbReference>
<gene>
    <name evidence="2" type="ORF">CLV93_10538</name>
    <name evidence="1" type="ORF">JCM18694_17780</name>
</gene>
<dbReference type="InterPro" id="IPR046228">
    <property type="entry name" value="DUF6261"/>
</dbReference>
<dbReference type="Proteomes" id="UP000240621">
    <property type="component" value="Unassembled WGS sequence"/>
</dbReference>
<accession>A0A2P8CCE4</accession>
<protein>
    <submittedName>
        <fullName evidence="2">Uncharacterized protein</fullName>
    </submittedName>
</protein>